<keyword evidence="1" id="KW-0732">Signal</keyword>
<dbReference type="Proteomes" id="UP001203852">
    <property type="component" value="Unassembled WGS sequence"/>
</dbReference>
<evidence type="ECO:0000256" key="1">
    <source>
        <dbReference type="SAM" id="SignalP"/>
    </source>
</evidence>
<sequence length="320" mass="36878">MPRTFQTLNLFFLSAIQPTPSLSPGLWRSYNMEHDHTGIADSGAQWYEGQNMFPCHLLPGTLTIDNLFPHHPVVGQTAAMIGVYTGSNADHSVDGPNVGLPQYLEQHGARVCRYPLETPFDLMEEVPQDYHASLCPGSIPYHFLIFERRTRSSKMKFPWEMVFVIWRVPVEIVIATGEGYYHFAKWRMLAGWAKSYFQSEWTLMQSELQDLVTRATEHGHEVQAIVYRLLLGSFKDMEIYLDGDRLRGKIVHWVSKPRYMELPASVIFEVHDSSKMARDRTHYMLTKLTPKGRSRPPVRVMDEDLTFDSFVRLPPLTSEL</sequence>
<comment type="caution">
    <text evidence="2">The sequence shown here is derived from an EMBL/GenBank/DDBJ whole genome shotgun (WGS) entry which is preliminary data.</text>
</comment>
<name>A0AAN6DV91_9EURO</name>
<protein>
    <submittedName>
        <fullName evidence="2">Uncharacterized protein</fullName>
    </submittedName>
</protein>
<dbReference type="EMBL" id="MU404354">
    <property type="protein sequence ID" value="KAI1612718.1"/>
    <property type="molecule type" value="Genomic_DNA"/>
</dbReference>
<proteinExistence type="predicted"/>
<evidence type="ECO:0000313" key="2">
    <source>
        <dbReference type="EMBL" id="KAI1612718.1"/>
    </source>
</evidence>
<feature type="chain" id="PRO_5043045303" evidence="1">
    <location>
        <begin position="22"/>
        <end position="320"/>
    </location>
</feature>
<organism evidence="2 3">
    <name type="scientific">Exophiala viscosa</name>
    <dbReference type="NCBI Taxonomy" id="2486360"/>
    <lineage>
        <taxon>Eukaryota</taxon>
        <taxon>Fungi</taxon>
        <taxon>Dikarya</taxon>
        <taxon>Ascomycota</taxon>
        <taxon>Pezizomycotina</taxon>
        <taxon>Eurotiomycetes</taxon>
        <taxon>Chaetothyriomycetidae</taxon>
        <taxon>Chaetothyriales</taxon>
        <taxon>Herpotrichiellaceae</taxon>
        <taxon>Exophiala</taxon>
    </lineage>
</organism>
<gene>
    <name evidence="2" type="ORF">EDD36DRAFT_464870</name>
</gene>
<keyword evidence="3" id="KW-1185">Reference proteome</keyword>
<dbReference type="AlphaFoldDB" id="A0AAN6DV91"/>
<feature type="signal peptide" evidence="1">
    <location>
        <begin position="1"/>
        <end position="21"/>
    </location>
</feature>
<accession>A0AAN6DV91</accession>
<evidence type="ECO:0000313" key="3">
    <source>
        <dbReference type="Proteomes" id="UP001203852"/>
    </source>
</evidence>
<reference evidence="2" key="1">
    <citation type="journal article" date="2022" name="bioRxiv">
        <title>Deciphering the potential niche of two novel black yeast fungi from a biological soil crust based on their genomes, phenotypes, and melanin regulation.</title>
        <authorList>
            <consortium name="DOE Joint Genome Institute"/>
            <person name="Carr E.C."/>
            <person name="Barton Q."/>
            <person name="Grambo S."/>
            <person name="Sullivan M."/>
            <person name="Renfro C.M."/>
            <person name="Kuo A."/>
            <person name="Pangilinan J."/>
            <person name="Lipzen A."/>
            <person name="Keymanesh K."/>
            <person name="Savage E."/>
            <person name="Barry K."/>
            <person name="Grigoriev I.V."/>
            <person name="Riekhof W.R."/>
            <person name="Harris S.S."/>
        </authorList>
    </citation>
    <scope>NUCLEOTIDE SEQUENCE</scope>
    <source>
        <strain evidence="2">JF 03-4F</strain>
    </source>
</reference>